<evidence type="ECO:0000256" key="1">
    <source>
        <dbReference type="SAM" id="MobiDB-lite"/>
    </source>
</evidence>
<reference evidence="2" key="1">
    <citation type="journal article" date="2011" name="Environ. Microbiol.">
        <title>Time-series analyses of Monterey Bay coastal microbial picoplankton using a 'genome proxy' microarray.</title>
        <authorList>
            <person name="Rich V.I."/>
            <person name="Pham V.D."/>
            <person name="Eppley J."/>
            <person name="Shi Y."/>
            <person name="DeLong E.F."/>
        </authorList>
    </citation>
    <scope>NUCLEOTIDE SEQUENCE</scope>
</reference>
<evidence type="ECO:0000313" key="2">
    <source>
        <dbReference type="EMBL" id="ADI18602.1"/>
    </source>
</evidence>
<sequence>MFVTGRAAGGLVGPSCGPIWKDDGAPKTGSGHSKFLAAPASKRGPMRGWAIDGHGKIYRTRARLRRGGAIAGTALQPPAIHAAACAQGFTRR</sequence>
<dbReference type="EMBL" id="GU474895">
    <property type="protein sequence ID" value="ADI18602.1"/>
    <property type="molecule type" value="Genomic_DNA"/>
</dbReference>
<accession>E0XW11</accession>
<feature type="region of interest" description="Disordered" evidence="1">
    <location>
        <begin position="18"/>
        <end position="39"/>
    </location>
</feature>
<dbReference type="AlphaFoldDB" id="E0XW11"/>
<protein>
    <submittedName>
        <fullName evidence="2">Uncharacterized protein</fullName>
    </submittedName>
</protein>
<organism evidence="2">
    <name type="scientific">uncultured Rhodospirillales bacterium HF4000_24M03</name>
    <dbReference type="NCBI Taxonomy" id="710788"/>
    <lineage>
        <taxon>Bacteria</taxon>
        <taxon>Pseudomonadati</taxon>
        <taxon>Pseudomonadota</taxon>
        <taxon>Alphaproteobacteria</taxon>
        <taxon>Rhodospirillales</taxon>
        <taxon>environmental samples</taxon>
    </lineage>
</organism>
<proteinExistence type="predicted"/>
<name>E0XW11_9PROT</name>